<sequence>MTEKSKILVIGGTGYVGKFLVEESAKTRHPTFALVRESTTSDPDKSKIIESFKSSGVTVIFGDIYNHERLVSIIKQVDVVISAVAGQQSADQVNIIAAIKEAGNIKRFLPSEFGFDTDKIHAVEPAASVFKIKTQIRRTIEAEGIPYTYAACNALATYFLRNLGQLDETTTPPRDKVVILGDGNSKAIFVKEEDVATYTIKAVDDPRTLNKLLYMSPPANILSFNELVSLWENKIGKTLERTYILEDQLLKNIEEAPMPLKFLLSICYAAFVKGDVSKIEVDASVSVEASQLYPEVKYTTVDEFLNQFV</sequence>
<keyword evidence="2" id="KW-0560">Oxidoreductase</keyword>
<feature type="domain" description="NmrA-like" evidence="3">
    <location>
        <begin position="3"/>
        <end position="305"/>
    </location>
</feature>
<keyword evidence="1" id="KW-0521">NADP</keyword>
<dbReference type="GO" id="GO:0016491">
    <property type="term" value="F:oxidoreductase activity"/>
    <property type="evidence" value="ECO:0007669"/>
    <property type="project" value="UniProtKB-KW"/>
</dbReference>
<evidence type="ECO:0000313" key="4">
    <source>
        <dbReference type="EMBL" id="CAK9143431.1"/>
    </source>
</evidence>
<gene>
    <name evidence="4" type="ORF">ILEXP_LOCUS11147</name>
</gene>
<reference evidence="4 5" key="1">
    <citation type="submission" date="2024-02" db="EMBL/GenBank/DDBJ databases">
        <authorList>
            <person name="Vignale AGUSTIN F."/>
            <person name="Sosa J E."/>
            <person name="Modenutti C."/>
        </authorList>
    </citation>
    <scope>NUCLEOTIDE SEQUENCE [LARGE SCALE GENOMIC DNA]</scope>
</reference>
<dbReference type="PANTHER" id="PTHR43349">
    <property type="entry name" value="PINORESINOL REDUCTASE-RELATED"/>
    <property type="match status" value="1"/>
</dbReference>
<dbReference type="InterPro" id="IPR008030">
    <property type="entry name" value="NmrA-like"/>
</dbReference>
<evidence type="ECO:0000256" key="1">
    <source>
        <dbReference type="ARBA" id="ARBA00022857"/>
    </source>
</evidence>
<evidence type="ECO:0000256" key="2">
    <source>
        <dbReference type="ARBA" id="ARBA00023002"/>
    </source>
</evidence>
<dbReference type="InterPro" id="IPR036291">
    <property type="entry name" value="NAD(P)-bd_dom_sf"/>
</dbReference>
<keyword evidence="5" id="KW-1185">Reference proteome</keyword>
<dbReference type="SUPFAM" id="SSF51735">
    <property type="entry name" value="NAD(P)-binding Rossmann-fold domains"/>
    <property type="match status" value="1"/>
</dbReference>
<dbReference type="EMBL" id="CAUOFW020001303">
    <property type="protein sequence ID" value="CAK9143431.1"/>
    <property type="molecule type" value="Genomic_DNA"/>
</dbReference>
<dbReference type="InterPro" id="IPR050608">
    <property type="entry name" value="NmrA-type/Isoflavone_red_sf"/>
</dbReference>
<organism evidence="4 5">
    <name type="scientific">Ilex paraguariensis</name>
    <name type="common">yerba mate</name>
    <dbReference type="NCBI Taxonomy" id="185542"/>
    <lineage>
        <taxon>Eukaryota</taxon>
        <taxon>Viridiplantae</taxon>
        <taxon>Streptophyta</taxon>
        <taxon>Embryophyta</taxon>
        <taxon>Tracheophyta</taxon>
        <taxon>Spermatophyta</taxon>
        <taxon>Magnoliopsida</taxon>
        <taxon>eudicotyledons</taxon>
        <taxon>Gunneridae</taxon>
        <taxon>Pentapetalae</taxon>
        <taxon>asterids</taxon>
        <taxon>campanulids</taxon>
        <taxon>Aquifoliales</taxon>
        <taxon>Aquifoliaceae</taxon>
        <taxon>Ilex</taxon>
    </lineage>
</organism>
<name>A0ABC8REN2_9AQUA</name>
<dbReference type="Gene3D" id="3.90.25.10">
    <property type="entry name" value="UDP-galactose 4-epimerase, domain 1"/>
    <property type="match status" value="1"/>
</dbReference>
<evidence type="ECO:0000313" key="5">
    <source>
        <dbReference type="Proteomes" id="UP001642360"/>
    </source>
</evidence>
<dbReference type="AlphaFoldDB" id="A0ABC8REN2"/>
<dbReference type="CDD" id="cd05259">
    <property type="entry name" value="PCBER_SDR_a"/>
    <property type="match status" value="1"/>
</dbReference>
<dbReference type="InterPro" id="IPR045312">
    <property type="entry name" value="PCBER-like"/>
</dbReference>
<dbReference type="PANTHER" id="PTHR43349:SF40">
    <property type="entry name" value="PHENYLCOUMARAN BENZYLIC ETHER REDUCTASE-LIKE PROTEIN FI1"/>
    <property type="match status" value="1"/>
</dbReference>
<evidence type="ECO:0000259" key="3">
    <source>
        <dbReference type="Pfam" id="PF05368"/>
    </source>
</evidence>
<dbReference type="Proteomes" id="UP001642360">
    <property type="component" value="Unassembled WGS sequence"/>
</dbReference>
<dbReference type="Gene3D" id="3.40.50.720">
    <property type="entry name" value="NAD(P)-binding Rossmann-like Domain"/>
    <property type="match status" value="1"/>
</dbReference>
<comment type="caution">
    <text evidence="4">The sequence shown here is derived from an EMBL/GenBank/DDBJ whole genome shotgun (WGS) entry which is preliminary data.</text>
</comment>
<proteinExistence type="predicted"/>
<dbReference type="Pfam" id="PF05368">
    <property type="entry name" value="NmrA"/>
    <property type="match status" value="1"/>
</dbReference>
<accession>A0ABC8REN2</accession>
<protein>
    <recommendedName>
        <fullName evidence="3">NmrA-like domain-containing protein</fullName>
    </recommendedName>
</protein>